<comment type="similarity">
    <text evidence="7">Belongs to the binding-protein-dependent transport system permease family.</text>
</comment>
<dbReference type="SUPFAM" id="SSF161098">
    <property type="entry name" value="MetI-like"/>
    <property type="match status" value="1"/>
</dbReference>
<organism evidence="9 10">
    <name type="scientific">Fodinisporobacter ferrooxydans</name>
    <dbReference type="NCBI Taxonomy" id="2901836"/>
    <lineage>
        <taxon>Bacteria</taxon>
        <taxon>Bacillati</taxon>
        <taxon>Bacillota</taxon>
        <taxon>Bacilli</taxon>
        <taxon>Bacillales</taxon>
        <taxon>Alicyclobacillaceae</taxon>
        <taxon>Fodinisporobacter</taxon>
    </lineage>
</organism>
<evidence type="ECO:0000256" key="6">
    <source>
        <dbReference type="ARBA" id="ARBA00023136"/>
    </source>
</evidence>
<gene>
    <name evidence="9" type="ORF">LSG31_21340</name>
</gene>
<feature type="transmembrane region" description="Helical" evidence="7">
    <location>
        <begin position="188"/>
        <end position="218"/>
    </location>
</feature>
<dbReference type="InterPro" id="IPR000515">
    <property type="entry name" value="MetI-like"/>
</dbReference>
<dbReference type="EMBL" id="CP089291">
    <property type="protein sequence ID" value="UOF90370.1"/>
    <property type="molecule type" value="Genomic_DNA"/>
</dbReference>
<dbReference type="RefSeq" id="WP_347437064.1">
    <property type="nucleotide sequence ID" value="NZ_CP089291.1"/>
</dbReference>
<feature type="transmembrane region" description="Helical" evidence="7">
    <location>
        <begin position="89"/>
        <end position="110"/>
    </location>
</feature>
<feature type="transmembrane region" description="Helical" evidence="7">
    <location>
        <begin position="148"/>
        <end position="168"/>
    </location>
</feature>
<dbReference type="Pfam" id="PF00528">
    <property type="entry name" value="BPD_transp_1"/>
    <property type="match status" value="1"/>
</dbReference>
<feature type="transmembrane region" description="Helical" evidence="7">
    <location>
        <begin position="238"/>
        <end position="262"/>
    </location>
</feature>
<keyword evidence="10" id="KW-1185">Reference proteome</keyword>
<evidence type="ECO:0000256" key="1">
    <source>
        <dbReference type="ARBA" id="ARBA00004651"/>
    </source>
</evidence>
<name>A0ABY4CIP2_9BACL</name>
<evidence type="ECO:0000256" key="3">
    <source>
        <dbReference type="ARBA" id="ARBA00022475"/>
    </source>
</evidence>
<keyword evidence="2 7" id="KW-0813">Transport</keyword>
<accession>A0ABY4CIP2</accession>
<evidence type="ECO:0000259" key="8">
    <source>
        <dbReference type="PROSITE" id="PS50928"/>
    </source>
</evidence>
<protein>
    <submittedName>
        <fullName evidence="9">ABC transporter permease</fullName>
    </submittedName>
</protein>
<sequence>MSTIQASRIVTVTGTEIETVKATMTEKQRKRLMMVISPIVLLVIWELLVRIGVLNAMFFPAPSTIVQAYIKAIATGQIAIDLKSSMLRVILGFFAGAVPGVILGLSMGLFPIVRAIFEPIVATLYPIPKLALMPLIMLIFGLGEKEKVIVIMLGVIFPVVINTAAGVLNLDKRYMDVAKNFGASKFNYYCTVAIPGSLSMIFTGLRLGIGMAVLLLVAAEMHGASAGIGYRIWTSYDLFDITTMFVSFGLLALLGYIATVLVDEVEVRLIPWKQR</sequence>
<keyword evidence="3" id="KW-1003">Cell membrane</keyword>
<proteinExistence type="inferred from homology"/>
<evidence type="ECO:0000256" key="5">
    <source>
        <dbReference type="ARBA" id="ARBA00022989"/>
    </source>
</evidence>
<dbReference type="PANTHER" id="PTHR30151">
    <property type="entry name" value="ALKANE SULFONATE ABC TRANSPORTER-RELATED, MEMBRANE SUBUNIT"/>
    <property type="match status" value="1"/>
</dbReference>
<evidence type="ECO:0000313" key="9">
    <source>
        <dbReference type="EMBL" id="UOF90370.1"/>
    </source>
</evidence>
<dbReference type="Gene3D" id="1.10.3720.10">
    <property type="entry name" value="MetI-like"/>
    <property type="match status" value="1"/>
</dbReference>
<evidence type="ECO:0000256" key="7">
    <source>
        <dbReference type="RuleBase" id="RU363032"/>
    </source>
</evidence>
<evidence type="ECO:0000313" key="10">
    <source>
        <dbReference type="Proteomes" id="UP000830167"/>
    </source>
</evidence>
<feature type="transmembrane region" description="Helical" evidence="7">
    <location>
        <begin position="122"/>
        <end position="142"/>
    </location>
</feature>
<dbReference type="PROSITE" id="PS50928">
    <property type="entry name" value="ABC_TM1"/>
    <property type="match status" value="1"/>
</dbReference>
<evidence type="ECO:0000256" key="2">
    <source>
        <dbReference type="ARBA" id="ARBA00022448"/>
    </source>
</evidence>
<dbReference type="Proteomes" id="UP000830167">
    <property type="component" value="Chromosome"/>
</dbReference>
<keyword evidence="6 7" id="KW-0472">Membrane</keyword>
<dbReference type="PANTHER" id="PTHR30151:SF0">
    <property type="entry name" value="ABC TRANSPORTER PERMEASE PROTEIN MJ0413-RELATED"/>
    <property type="match status" value="1"/>
</dbReference>
<feature type="transmembrane region" description="Helical" evidence="7">
    <location>
        <begin position="32"/>
        <end position="53"/>
    </location>
</feature>
<reference evidence="9" key="1">
    <citation type="submission" date="2021-12" db="EMBL/GenBank/DDBJ databases">
        <title>Alicyclobacillaceae gen. nov., sp. nov., isolated from chalcocite enrichment system.</title>
        <authorList>
            <person name="Jiang Z."/>
        </authorList>
    </citation>
    <scope>NUCLEOTIDE SEQUENCE</scope>
    <source>
        <strain evidence="9">MYW30-H2</strain>
    </source>
</reference>
<dbReference type="InterPro" id="IPR035906">
    <property type="entry name" value="MetI-like_sf"/>
</dbReference>
<keyword evidence="4 7" id="KW-0812">Transmembrane</keyword>
<comment type="subcellular location">
    <subcellularLocation>
        <location evidence="1 7">Cell membrane</location>
        <topology evidence="1 7">Multi-pass membrane protein</topology>
    </subcellularLocation>
</comment>
<keyword evidence="5 7" id="KW-1133">Transmembrane helix</keyword>
<feature type="domain" description="ABC transmembrane type-1" evidence="8">
    <location>
        <begin position="82"/>
        <end position="262"/>
    </location>
</feature>
<evidence type="ECO:0000256" key="4">
    <source>
        <dbReference type="ARBA" id="ARBA00022692"/>
    </source>
</evidence>